<name>A0A3N4N6N3_9FLAO</name>
<evidence type="ECO:0000313" key="3">
    <source>
        <dbReference type="Proteomes" id="UP000270856"/>
    </source>
</evidence>
<evidence type="ECO:0000256" key="1">
    <source>
        <dbReference type="SAM" id="Phobius"/>
    </source>
</evidence>
<sequence length="243" mass="27138">MYTILTIIAAVLVVALLAYLIVNKIPKGVRPVISILLWVVIAFLGYSIYQAIMAPIEFNREKVKRYTKVIDNLKTIRDAELAHREVTGKFTDNQDALIKFIDTAKFAITETKNIVVQEQRGALTIDVEKRVVDTLGFRDVRADFAGRDYKNMFNVPGTNAKFDLQIGSVEKVQGVKASVFEAKVDKAIVLEGLDKDLIRQEKEALGGVEVRGEYISVGSLEDVKTGGNWPPKYDTAEEKSNNE</sequence>
<organism evidence="2 3">
    <name type="scientific">Aureibaculum marinum</name>
    <dbReference type="NCBI Taxonomy" id="2487930"/>
    <lineage>
        <taxon>Bacteria</taxon>
        <taxon>Pseudomonadati</taxon>
        <taxon>Bacteroidota</taxon>
        <taxon>Flavobacteriia</taxon>
        <taxon>Flavobacteriales</taxon>
        <taxon>Flavobacteriaceae</taxon>
        <taxon>Aureibaculum</taxon>
    </lineage>
</organism>
<dbReference type="AlphaFoldDB" id="A0A3N4N6N3"/>
<feature type="transmembrane region" description="Helical" evidence="1">
    <location>
        <begin position="6"/>
        <end position="22"/>
    </location>
</feature>
<keyword evidence="1" id="KW-0812">Transmembrane</keyword>
<gene>
    <name evidence="2" type="ORF">EGM88_15570</name>
</gene>
<keyword evidence="1" id="KW-1133">Transmembrane helix</keyword>
<accession>A0A3N4N6N3</accession>
<feature type="transmembrane region" description="Helical" evidence="1">
    <location>
        <begin position="29"/>
        <end position="49"/>
    </location>
</feature>
<dbReference type="OrthoDB" id="1466422at2"/>
<keyword evidence="3" id="KW-1185">Reference proteome</keyword>
<reference evidence="2 3" key="1">
    <citation type="submission" date="2018-11" db="EMBL/GenBank/DDBJ databases">
        <title>Aureibaculum marinum gen. nov., sp. nov., a member of the family Flavobacteriaceae isolated from the Bohai Sea.</title>
        <authorList>
            <person name="Ji X."/>
        </authorList>
    </citation>
    <scope>NUCLEOTIDE SEQUENCE [LARGE SCALE GENOMIC DNA]</scope>
    <source>
        <strain evidence="2 3">BH-SD17</strain>
    </source>
</reference>
<dbReference type="EMBL" id="RPFJ01000098">
    <property type="protein sequence ID" value="RPD90768.1"/>
    <property type="molecule type" value="Genomic_DNA"/>
</dbReference>
<comment type="caution">
    <text evidence="2">The sequence shown here is derived from an EMBL/GenBank/DDBJ whole genome shotgun (WGS) entry which is preliminary data.</text>
</comment>
<evidence type="ECO:0000313" key="2">
    <source>
        <dbReference type="EMBL" id="RPD90768.1"/>
    </source>
</evidence>
<keyword evidence="1" id="KW-0472">Membrane</keyword>
<protein>
    <submittedName>
        <fullName evidence="2">Uncharacterized protein</fullName>
    </submittedName>
</protein>
<dbReference type="Proteomes" id="UP000270856">
    <property type="component" value="Unassembled WGS sequence"/>
</dbReference>
<dbReference type="RefSeq" id="WP_123899319.1">
    <property type="nucleotide sequence ID" value="NZ_RPFJ01000098.1"/>
</dbReference>
<proteinExistence type="predicted"/>